<dbReference type="Gene3D" id="2.60.40.1120">
    <property type="entry name" value="Carboxypeptidase-like, regulatory domain"/>
    <property type="match status" value="1"/>
</dbReference>
<feature type="chain" id="PRO_5002428593" evidence="2">
    <location>
        <begin position="18"/>
        <end position="466"/>
    </location>
</feature>
<gene>
    <name evidence="4" type="ORF">JCM15548_12057</name>
</gene>
<dbReference type="InterPro" id="IPR012910">
    <property type="entry name" value="Plug_dom"/>
</dbReference>
<organism evidence="4 5">
    <name type="scientific">Geofilum rubicundum JCM 15548</name>
    <dbReference type="NCBI Taxonomy" id="1236989"/>
    <lineage>
        <taxon>Bacteria</taxon>
        <taxon>Pseudomonadati</taxon>
        <taxon>Bacteroidota</taxon>
        <taxon>Bacteroidia</taxon>
        <taxon>Marinilabiliales</taxon>
        <taxon>Marinilabiliaceae</taxon>
        <taxon>Geofilum</taxon>
    </lineage>
</organism>
<comment type="similarity">
    <text evidence="1">Belongs to the TonB-dependent receptor family.</text>
</comment>
<keyword evidence="1" id="KW-0472">Membrane</keyword>
<keyword evidence="4" id="KW-0675">Receptor</keyword>
<dbReference type="SUPFAM" id="SSF56935">
    <property type="entry name" value="Porins"/>
    <property type="match status" value="1"/>
</dbReference>
<dbReference type="Proteomes" id="UP000032900">
    <property type="component" value="Unassembled WGS sequence"/>
</dbReference>
<dbReference type="SUPFAM" id="SSF49464">
    <property type="entry name" value="Carboxypeptidase regulatory domain-like"/>
    <property type="match status" value="1"/>
</dbReference>
<evidence type="ECO:0000259" key="3">
    <source>
        <dbReference type="Pfam" id="PF07715"/>
    </source>
</evidence>
<evidence type="ECO:0000256" key="1">
    <source>
        <dbReference type="PROSITE-ProRule" id="PRU01360"/>
    </source>
</evidence>
<dbReference type="InterPro" id="IPR037066">
    <property type="entry name" value="Plug_dom_sf"/>
</dbReference>
<keyword evidence="1" id="KW-0998">Cell outer membrane</keyword>
<sequence>MVLIFCLLIGLTSYAQQSVNGVVNDTNNEPVPGLTVMEKGTQNGVITDMDGRFTIEVEDQSSILVFSFVGMRTQEIEVGTQTQISVVMLDYLSDLDEVVVIGYGVQRKALVTGANVNVSGEKIAELNTTTAMEALQGIAPGVQITRNNGSPGAGTKVTIRGMGTIGDAAPLYIVDGVAASNINHLNASDIEAIDVLKDAASAAIYGSRAANGVILVTTKRGVKGRKAQVTYDGYYGVQNLYKKPTVLDAQEYMYIFNEARLNDGAAPYNWENMIVNGNTYFDGNYPGNLGQAYGQHVWDKLQSGWKGTDWVDEMIKDNAQMQSHSVNISGASDDIVYAMGFSYLNQSGIVGGDITDAGYRRMTARLNTEMVLFKNEKHNIVTVGENFTYTNTKNRTIAAGDIYWNDLHNAIITNPFMPQEYDMQSLNRLTMGYSPTLEGVDRNQHNPIATMYDRHNNSWGKGNTVR</sequence>
<keyword evidence="5" id="KW-1185">Reference proteome</keyword>
<evidence type="ECO:0000313" key="4">
    <source>
        <dbReference type="EMBL" id="GAO29828.1"/>
    </source>
</evidence>
<comment type="caution">
    <text evidence="4">The sequence shown here is derived from an EMBL/GenBank/DDBJ whole genome shotgun (WGS) entry which is preliminary data.</text>
</comment>
<keyword evidence="1" id="KW-0813">Transport</keyword>
<keyword evidence="2" id="KW-0732">Signal</keyword>
<comment type="subcellular location">
    <subcellularLocation>
        <location evidence="1">Cell outer membrane</location>
        <topology evidence="1">Multi-pass membrane protein</topology>
    </subcellularLocation>
</comment>
<dbReference type="FunFam" id="2.60.40.1120:FF:000003">
    <property type="entry name" value="Outer membrane protein Omp121"/>
    <property type="match status" value="1"/>
</dbReference>
<reference evidence="4 5" key="1">
    <citation type="journal article" date="2015" name="Microbes Environ.">
        <title>Distribution and evolution of nitrogen fixation genes in the phylum bacteroidetes.</title>
        <authorList>
            <person name="Inoue J."/>
            <person name="Oshima K."/>
            <person name="Suda W."/>
            <person name="Sakamoto M."/>
            <person name="Iino T."/>
            <person name="Noda S."/>
            <person name="Hongoh Y."/>
            <person name="Hattori M."/>
            <person name="Ohkuma M."/>
        </authorList>
    </citation>
    <scope>NUCLEOTIDE SEQUENCE [LARGE SCALE GENOMIC DNA]</scope>
    <source>
        <strain evidence="4">JCM 15548</strain>
    </source>
</reference>
<keyword evidence="1" id="KW-0812">Transmembrane</keyword>
<dbReference type="STRING" id="1236989.JCM15548_12057"/>
<protein>
    <submittedName>
        <fullName evidence="4">TonB-dependent receptor</fullName>
    </submittedName>
</protein>
<keyword evidence="1" id="KW-1134">Transmembrane beta strand</keyword>
<dbReference type="Gene3D" id="2.170.130.10">
    <property type="entry name" value="TonB-dependent receptor, plug domain"/>
    <property type="match status" value="1"/>
</dbReference>
<feature type="domain" description="TonB-dependent receptor plug" evidence="3">
    <location>
        <begin position="114"/>
        <end position="213"/>
    </location>
</feature>
<dbReference type="NCBIfam" id="TIGR04056">
    <property type="entry name" value="OMP_RagA_SusC"/>
    <property type="match status" value="1"/>
</dbReference>
<dbReference type="PROSITE" id="PS52016">
    <property type="entry name" value="TONB_DEPENDENT_REC_3"/>
    <property type="match status" value="1"/>
</dbReference>
<dbReference type="Pfam" id="PF13715">
    <property type="entry name" value="CarbopepD_reg_2"/>
    <property type="match status" value="1"/>
</dbReference>
<dbReference type="AlphaFoldDB" id="A0A0E9LWY8"/>
<dbReference type="InterPro" id="IPR008969">
    <property type="entry name" value="CarboxyPept-like_regulatory"/>
</dbReference>
<dbReference type="GO" id="GO:0009279">
    <property type="term" value="C:cell outer membrane"/>
    <property type="evidence" value="ECO:0007669"/>
    <property type="project" value="UniProtKB-SubCell"/>
</dbReference>
<dbReference type="InterPro" id="IPR039426">
    <property type="entry name" value="TonB-dep_rcpt-like"/>
</dbReference>
<dbReference type="InterPro" id="IPR023996">
    <property type="entry name" value="TonB-dep_OMP_SusC/RagA"/>
</dbReference>
<feature type="signal peptide" evidence="2">
    <location>
        <begin position="1"/>
        <end position="17"/>
    </location>
</feature>
<name>A0A0E9LWY8_9BACT</name>
<evidence type="ECO:0000256" key="2">
    <source>
        <dbReference type="SAM" id="SignalP"/>
    </source>
</evidence>
<proteinExistence type="inferred from homology"/>
<dbReference type="InterPro" id="IPR023997">
    <property type="entry name" value="TonB-dep_OMP_SusC/RagA_CS"/>
</dbReference>
<dbReference type="EMBL" id="BAZW01000014">
    <property type="protein sequence ID" value="GAO29828.1"/>
    <property type="molecule type" value="Genomic_DNA"/>
</dbReference>
<dbReference type="NCBIfam" id="TIGR04057">
    <property type="entry name" value="SusC_RagA_signa"/>
    <property type="match status" value="1"/>
</dbReference>
<accession>A0A0E9LWY8</accession>
<evidence type="ECO:0000313" key="5">
    <source>
        <dbReference type="Proteomes" id="UP000032900"/>
    </source>
</evidence>
<dbReference type="Pfam" id="PF07715">
    <property type="entry name" value="Plug"/>
    <property type="match status" value="1"/>
</dbReference>